<dbReference type="RefSeq" id="WP_089515489.1">
    <property type="nucleotide sequence ID" value="NZ_NJGG01000001.1"/>
</dbReference>
<dbReference type="EMBL" id="NJGG01000001">
    <property type="protein sequence ID" value="OXL16463.1"/>
    <property type="molecule type" value="Genomic_DNA"/>
</dbReference>
<dbReference type="Gene3D" id="3.40.50.720">
    <property type="entry name" value="NAD(P)-binding Rossmann-like Domain"/>
    <property type="match status" value="1"/>
</dbReference>
<evidence type="ECO:0000259" key="4">
    <source>
        <dbReference type="Pfam" id="PF03446"/>
    </source>
</evidence>
<dbReference type="SUPFAM" id="SSF51735">
    <property type="entry name" value="NAD(P)-binding Rossmann-fold domains"/>
    <property type="match status" value="1"/>
</dbReference>
<dbReference type="OrthoDB" id="9777604at2"/>
<keyword evidence="2" id="KW-0520">NAD</keyword>
<dbReference type="PIRSF" id="PIRSF000103">
    <property type="entry name" value="HIBADH"/>
    <property type="match status" value="1"/>
</dbReference>
<dbReference type="PANTHER" id="PTHR22981:SF7">
    <property type="entry name" value="3-HYDROXYISOBUTYRATE DEHYDROGENASE, MITOCHONDRIAL"/>
    <property type="match status" value="1"/>
</dbReference>
<dbReference type="InterPro" id="IPR002204">
    <property type="entry name" value="3-OH-isobutyrate_DH-rel_CS"/>
</dbReference>
<evidence type="ECO:0000256" key="3">
    <source>
        <dbReference type="PIRSR" id="PIRSR000103-1"/>
    </source>
</evidence>
<evidence type="ECO:0000256" key="1">
    <source>
        <dbReference type="ARBA" id="ARBA00023002"/>
    </source>
</evidence>
<organism evidence="6 7">
    <name type="scientific">Polynucleobacter cosmopolitanus</name>
    <dbReference type="NCBI Taxonomy" id="351345"/>
    <lineage>
        <taxon>Bacteria</taxon>
        <taxon>Pseudomonadati</taxon>
        <taxon>Pseudomonadota</taxon>
        <taxon>Betaproteobacteria</taxon>
        <taxon>Burkholderiales</taxon>
        <taxon>Burkholderiaceae</taxon>
        <taxon>Polynucleobacter</taxon>
    </lineage>
</organism>
<sequence>MKPSNTHITFIGLGLMGVPMVNNLLKAGFRVTGFDLNSEVAEKFSGQNNFKFSKSAVEAVSDAAVTILMLPDSSIIDGVIWGNAGQEGISAHLKKGSFLVDMSSASPVSSRANNQKLNEIGINYVDAPVSGGVKKAIDGTLSIIVGGSSQDFEKTHALLEVMGKSITHVGAAGAAHAVKALNNYISAAGLIAVSESLIAAEKFGLDTHVVNKVFNTSTGKNNTTENKVENFMLSGAFNSGFSLALMSKDVQIALKFIEDMGCYSNLAQQCVKTSEEANQSLGKGADHTAVFKYVKSFQ</sequence>
<accession>A0A229FX32</accession>
<proteinExistence type="predicted"/>
<dbReference type="GO" id="GO:0051287">
    <property type="term" value="F:NAD binding"/>
    <property type="evidence" value="ECO:0007669"/>
    <property type="project" value="InterPro"/>
</dbReference>
<feature type="active site" evidence="3">
    <location>
        <position position="179"/>
    </location>
</feature>
<dbReference type="PROSITE" id="PS00895">
    <property type="entry name" value="3_HYDROXYISOBUT_DH"/>
    <property type="match status" value="1"/>
</dbReference>
<protein>
    <submittedName>
        <fullName evidence="6">2-hydroxy-3-oxopropionate reductase</fullName>
    </submittedName>
</protein>
<dbReference type="Gene3D" id="1.10.1040.10">
    <property type="entry name" value="N-(1-d-carboxylethyl)-l-norvaline Dehydrogenase, domain 2"/>
    <property type="match status" value="1"/>
</dbReference>
<dbReference type="PANTHER" id="PTHR22981">
    <property type="entry name" value="3-HYDROXYISOBUTYRATE DEHYDROGENASE-RELATED"/>
    <property type="match status" value="1"/>
</dbReference>
<dbReference type="Pfam" id="PF14833">
    <property type="entry name" value="NAD_binding_11"/>
    <property type="match status" value="1"/>
</dbReference>
<keyword evidence="1" id="KW-0560">Oxidoreductase</keyword>
<reference evidence="6 7" key="1">
    <citation type="submission" date="2017-06" db="EMBL/GenBank/DDBJ databases">
        <title>Reclassification of a Polynucleobacter cosmopolitanus strain isolated from tropical Lake Victoria as Polynucleobacter victoriensis comb. nov.</title>
        <authorList>
            <person name="Hahn M.W."/>
        </authorList>
    </citation>
    <scope>NUCLEOTIDE SEQUENCE [LARGE SCALE GENOMIC DNA]</scope>
    <source>
        <strain evidence="6 7">MWH-MoIso2</strain>
    </source>
</reference>
<dbReference type="GO" id="GO:0050661">
    <property type="term" value="F:NADP binding"/>
    <property type="evidence" value="ECO:0007669"/>
    <property type="project" value="InterPro"/>
</dbReference>
<evidence type="ECO:0000313" key="6">
    <source>
        <dbReference type="EMBL" id="OXL16463.1"/>
    </source>
</evidence>
<dbReference type="InterPro" id="IPR029154">
    <property type="entry name" value="HIBADH-like_NADP-bd"/>
</dbReference>
<gene>
    <name evidence="6" type="ORF">AOC33_05260</name>
</gene>
<dbReference type="InterPro" id="IPR008927">
    <property type="entry name" value="6-PGluconate_DH-like_C_sf"/>
</dbReference>
<dbReference type="Pfam" id="PF03446">
    <property type="entry name" value="NAD_binding_2"/>
    <property type="match status" value="1"/>
</dbReference>
<feature type="domain" description="3-hydroxyisobutyrate dehydrogenase-like NAD-binding" evidence="5">
    <location>
        <begin position="173"/>
        <end position="293"/>
    </location>
</feature>
<dbReference type="AlphaFoldDB" id="A0A229FX32"/>
<evidence type="ECO:0000259" key="5">
    <source>
        <dbReference type="Pfam" id="PF14833"/>
    </source>
</evidence>
<evidence type="ECO:0000256" key="2">
    <source>
        <dbReference type="ARBA" id="ARBA00023027"/>
    </source>
</evidence>
<name>A0A229FX32_9BURK</name>
<dbReference type="InterPro" id="IPR036291">
    <property type="entry name" value="NAD(P)-bd_dom_sf"/>
</dbReference>
<dbReference type="GO" id="GO:0016616">
    <property type="term" value="F:oxidoreductase activity, acting on the CH-OH group of donors, NAD or NADP as acceptor"/>
    <property type="evidence" value="ECO:0007669"/>
    <property type="project" value="TreeGrafter"/>
</dbReference>
<feature type="domain" description="6-phosphogluconate dehydrogenase NADP-binding" evidence="4">
    <location>
        <begin position="8"/>
        <end position="170"/>
    </location>
</feature>
<evidence type="ECO:0000313" key="7">
    <source>
        <dbReference type="Proteomes" id="UP000215188"/>
    </source>
</evidence>
<dbReference type="InterPro" id="IPR015815">
    <property type="entry name" value="HIBADH-related"/>
</dbReference>
<comment type="caution">
    <text evidence="6">The sequence shown here is derived from an EMBL/GenBank/DDBJ whole genome shotgun (WGS) entry which is preliminary data.</text>
</comment>
<dbReference type="SUPFAM" id="SSF48179">
    <property type="entry name" value="6-phosphogluconate dehydrogenase C-terminal domain-like"/>
    <property type="match status" value="1"/>
</dbReference>
<dbReference type="InterPro" id="IPR013328">
    <property type="entry name" value="6PGD_dom2"/>
</dbReference>
<dbReference type="Proteomes" id="UP000215188">
    <property type="component" value="Unassembled WGS sequence"/>
</dbReference>
<keyword evidence="7" id="KW-1185">Reference proteome</keyword>
<dbReference type="GO" id="GO:0016054">
    <property type="term" value="P:organic acid catabolic process"/>
    <property type="evidence" value="ECO:0007669"/>
    <property type="project" value="UniProtKB-ARBA"/>
</dbReference>
<dbReference type="InterPro" id="IPR006115">
    <property type="entry name" value="6PGDH_NADP-bd"/>
</dbReference>